<comment type="caution">
    <text evidence="2">The sequence shown here is derived from an EMBL/GenBank/DDBJ whole genome shotgun (WGS) entry which is preliminary data.</text>
</comment>
<evidence type="ECO:0008006" key="4">
    <source>
        <dbReference type="Google" id="ProtNLM"/>
    </source>
</evidence>
<dbReference type="EMBL" id="LQCK02000001">
    <property type="protein sequence ID" value="KZB96855.1"/>
    <property type="molecule type" value="Genomic_DNA"/>
</dbReference>
<evidence type="ECO:0000313" key="2">
    <source>
        <dbReference type="EMBL" id="KZB96855.1"/>
    </source>
</evidence>
<dbReference type="OrthoDB" id="7478510at2"/>
<sequence length="180" mass="20256">MTRKLKVFRTPIGFHDAYVAAPSQKAALQAWGTDTDLFARGVAEQVTDAALMEEPLAHPGDVIRKTRGTVDDHLAALPATPKRKPADATDAPPAKPRRTKPKPRPSRSKLDQAEQAIDEAEQRYDAARRDLAAREAALRKERQALDNDRNRERERLETARADQERHYREAMAAWREGEAD</sequence>
<protein>
    <recommendedName>
        <fullName evidence="4">Cell envelope biogenesis protein TolA</fullName>
    </recommendedName>
</protein>
<dbReference type="AlphaFoldDB" id="A0A154NB12"/>
<name>A0A154NB12_9SPHN</name>
<feature type="region of interest" description="Disordered" evidence="1">
    <location>
        <begin position="60"/>
        <end position="125"/>
    </location>
</feature>
<feature type="region of interest" description="Disordered" evidence="1">
    <location>
        <begin position="140"/>
        <end position="165"/>
    </location>
</feature>
<organism evidence="2 3">
    <name type="scientific">Sphingomonas melonis TY</name>
    <dbReference type="NCBI Taxonomy" id="621456"/>
    <lineage>
        <taxon>Bacteria</taxon>
        <taxon>Pseudomonadati</taxon>
        <taxon>Pseudomonadota</taxon>
        <taxon>Alphaproteobacteria</taxon>
        <taxon>Sphingomonadales</taxon>
        <taxon>Sphingomonadaceae</taxon>
        <taxon>Sphingomonas</taxon>
    </lineage>
</organism>
<proteinExistence type="predicted"/>
<keyword evidence="3" id="KW-1185">Reference proteome</keyword>
<dbReference type="Proteomes" id="UP000078460">
    <property type="component" value="Unassembled WGS sequence"/>
</dbReference>
<accession>A0A154NB12</accession>
<gene>
    <name evidence="2" type="ORF">AVM11_01545</name>
</gene>
<reference evidence="2" key="1">
    <citation type="submission" date="2016-03" db="EMBL/GenBank/DDBJ databases">
        <title>Sphingomonas melonis TY, whole genome shotgun sequencing.</title>
        <authorList>
            <person name="Wang H."/>
            <person name="Zhu P."/>
        </authorList>
    </citation>
    <scope>NUCLEOTIDE SEQUENCE [LARGE SCALE GENOMIC DNA]</scope>
    <source>
        <strain evidence="2">TY</strain>
    </source>
</reference>
<dbReference type="RefSeq" id="WP_017979006.1">
    <property type="nucleotide sequence ID" value="NZ_LQCK02000001.1"/>
</dbReference>
<evidence type="ECO:0000313" key="3">
    <source>
        <dbReference type="Proteomes" id="UP000078460"/>
    </source>
</evidence>
<feature type="compositionally biased region" description="Basic residues" evidence="1">
    <location>
        <begin position="95"/>
        <end position="107"/>
    </location>
</feature>
<dbReference type="GeneID" id="93798442"/>
<feature type="compositionally biased region" description="Basic and acidic residues" evidence="1">
    <location>
        <begin position="61"/>
        <end position="74"/>
    </location>
</feature>
<evidence type="ECO:0000256" key="1">
    <source>
        <dbReference type="SAM" id="MobiDB-lite"/>
    </source>
</evidence>